<dbReference type="PANTHER" id="PTHR31913:SF0">
    <property type="entry name" value="VACUOLAR IMPORT AND DEGRADATION PROTEIN 27"/>
    <property type="match status" value="1"/>
</dbReference>
<dbReference type="GO" id="GO:0005737">
    <property type="term" value="C:cytoplasm"/>
    <property type="evidence" value="ECO:0007669"/>
    <property type="project" value="TreeGrafter"/>
</dbReference>
<dbReference type="GO" id="GO:0005634">
    <property type="term" value="C:nucleus"/>
    <property type="evidence" value="ECO:0007669"/>
    <property type="project" value="TreeGrafter"/>
</dbReference>
<protein>
    <recommendedName>
        <fullName evidence="1">Vacuolar import/degradation Vid27 C-terminal domain-containing protein</fullName>
    </recommendedName>
</protein>
<dbReference type="PANTHER" id="PTHR31913">
    <property type="entry name" value="VACUOLAR IMPORT AND DEGRADATION PROTEIN 27"/>
    <property type="match status" value="1"/>
</dbReference>
<dbReference type="AlphaFoldDB" id="A0A177EBK2"/>
<dbReference type="GeneID" id="93647370"/>
<evidence type="ECO:0000313" key="3">
    <source>
        <dbReference type="Proteomes" id="UP000185944"/>
    </source>
</evidence>
<dbReference type="InterPro" id="IPR015943">
    <property type="entry name" value="WD40/YVTN_repeat-like_dom_sf"/>
</dbReference>
<dbReference type="InterPro" id="IPR040458">
    <property type="entry name" value="Vid27"/>
</dbReference>
<accession>A0A177EBK2</accession>
<dbReference type="Proteomes" id="UP000185944">
    <property type="component" value="Unassembled WGS sequence"/>
</dbReference>
<gene>
    <name evidence="2" type="ORF">NEDG_01020</name>
</gene>
<organism evidence="2 3">
    <name type="scientific">Nematocida displodere</name>
    <dbReference type="NCBI Taxonomy" id="1805483"/>
    <lineage>
        <taxon>Eukaryota</taxon>
        <taxon>Fungi</taxon>
        <taxon>Fungi incertae sedis</taxon>
        <taxon>Microsporidia</taxon>
        <taxon>Nematocida</taxon>
    </lineage>
</organism>
<dbReference type="SUPFAM" id="SSF101898">
    <property type="entry name" value="NHL repeat"/>
    <property type="match status" value="1"/>
</dbReference>
<evidence type="ECO:0000259" key="1">
    <source>
        <dbReference type="Pfam" id="PF08553"/>
    </source>
</evidence>
<name>A0A177EBK2_9MICR</name>
<dbReference type="VEuPathDB" id="MicrosporidiaDB:NEDG_01020"/>
<dbReference type="Pfam" id="PF08553">
    <property type="entry name" value="VID27"/>
    <property type="match status" value="1"/>
</dbReference>
<dbReference type="OrthoDB" id="10251113at2759"/>
<proteinExistence type="predicted"/>
<sequence length="618" mass="69483">MVLEHIKNIFNRQLPPVGNLYRNKQSILESASIDVKDRKVVCCTETGEKEEFPIKDIEYLDFVQTESQEVGVMFVTGKTKWVFVFRKNLPTSVVQFYGKIASHMPEINGWKVIYTGDHASYMVYNHETSDYRLVDDNATISIIEIGQETFLRVNNQYKVYRKRDHIGPECEFYIDQGTKSFSWAASEKQKEECRVFRLGFMMTPSLLSFISIYLSVGKATSDETEYFEKMEIDNYGAEAEESDESEEEAEAESSDYTVHTVKTAQAKNPTQPKTASGNIFGGKTKEVNKALAVGKEKTFVSRGSNIGVFRNDSDELEFVTSVRDLAIKGNRIDPKKMLLTQAGESIILSDSFNPTHLYKLDLNAGKIAETWKTEDDLTDFFSSAKNTEGEPLNNEFLSISKNSIYKIDPRATGVVEGKKYATATKFSAGDANAFGEFAIGSQTGDIRMYDKLDKRAKTLLPGLGDAIIGMFISPSGRYIICTCKTYLMLVTTDANGVSGFKKSLGKEKPVPKKLRIRPEHLHHFSGEINFTNASISTDPEEKCVIVSTGTWVIIWDIQKVLKGEVFSYQIKENEHLVVSNSFVPGDNEKIVVAMDDDIQLIKRSTVKRPKKGNVYQKG</sequence>
<dbReference type="Gene3D" id="2.130.10.10">
    <property type="entry name" value="YVTN repeat-like/Quinoprotein amine dehydrogenase"/>
    <property type="match status" value="1"/>
</dbReference>
<evidence type="ECO:0000313" key="2">
    <source>
        <dbReference type="EMBL" id="OAG28881.1"/>
    </source>
</evidence>
<feature type="domain" description="Vacuolar import/degradation Vid27 C-terminal" evidence="1">
    <location>
        <begin position="287"/>
        <end position="615"/>
    </location>
</feature>
<reference evidence="2 3" key="1">
    <citation type="submission" date="2016-02" db="EMBL/GenBank/DDBJ databases">
        <title>Discovery of a natural microsporidian pathogen with a broad tissue tropism in Caenorhabditis elegans.</title>
        <authorList>
            <person name="Luallen R.J."/>
            <person name="Reinke A.W."/>
            <person name="Tong L."/>
            <person name="Botts M.R."/>
            <person name="Felix M.-A."/>
            <person name="Troemel E.R."/>
        </authorList>
    </citation>
    <scope>NUCLEOTIDE SEQUENCE [LARGE SCALE GENOMIC DNA]</scope>
    <source>
        <strain evidence="2 3">JUm2807</strain>
    </source>
</reference>
<dbReference type="RefSeq" id="XP_067543626.1">
    <property type="nucleotide sequence ID" value="XM_067688438.1"/>
</dbReference>
<dbReference type="EMBL" id="LTDL01000042">
    <property type="protein sequence ID" value="OAG28881.1"/>
    <property type="molecule type" value="Genomic_DNA"/>
</dbReference>
<keyword evidence="3" id="KW-1185">Reference proteome</keyword>
<comment type="caution">
    <text evidence="2">The sequence shown here is derived from an EMBL/GenBank/DDBJ whole genome shotgun (WGS) entry which is preliminary data.</text>
</comment>
<dbReference type="InterPro" id="IPR013863">
    <property type="entry name" value="VID27_C"/>
</dbReference>